<dbReference type="InterPro" id="IPR039763">
    <property type="entry name" value="ARMT1"/>
</dbReference>
<evidence type="ECO:0000256" key="10">
    <source>
        <dbReference type="RuleBase" id="RU367030"/>
    </source>
</evidence>
<comment type="domain">
    <text evidence="10">Subfamily III proteins have a conserved RTxK motif about 40-50 residues from the C-terminus; the threonine may be replaced by serine or cysteine.</text>
</comment>
<dbReference type="GO" id="GO:0006974">
    <property type="term" value="P:DNA damage response"/>
    <property type="evidence" value="ECO:0007669"/>
    <property type="project" value="TreeGrafter"/>
</dbReference>
<evidence type="ECO:0000256" key="9">
    <source>
        <dbReference type="ARBA" id="ARBA00048809"/>
    </source>
</evidence>
<evidence type="ECO:0000256" key="1">
    <source>
        <dbReference type="ARBA" id="ARBA00000807"/>
    </source>
</evidence>
<dbReference type="Gene3D" id="1.20.930.60">
    <property type="match status" value="1"/>
</dbReference>
<evidence type="ECO:0000256" key="5">
    <source>
        <dbReference type="ARBA" id="ARBA00022723"/>
    </source>
</evidence>
<comment type="similarity">
    <text evidence="3 10">Belongs to the damage-control phosphatase family. Sugar phosphate phosphatase III subfamily.</text>
</comment>
<dbReference type="Proteomes" id="UP000807504">
    <property type="component" value="Unassembled WGS sequence"/>
</dbReference>
<name>A0A8T0E696_ARGBR</name>
<keyword evidence="10" id="KW-0489">Methyltransferase</keyword>
<evidence type="ECO:0000256" key="2">
    <source>
        <dbReference type="ARBA" id="ARBA00001326"/>
    </source>
</evidence>
<keyword evidence="5 10" id="KW-0479">Metal-binding</keyword>
<feature type="domain" description="Damage-control phosphatase ARMT1-like metal-binding" evidence="11">
    <location>
        <begin position="27"/>
        <end position="416"/>
    </location>
</feature>
<dbReference type="PANTHER" id="PTHR12260">
    <property type="entry name" value="DAMAGE-CONTROL PHOSPHATASE ARMT1"/>
    <property type="match status" value="1"/>
</dbReference>
<keyword evidence="13" id="KW-1185">Reference proteome</keyword>
<dbReference type="GO" id="GO:0016791">
    <property type="term" value="F:phosphatase activity"/>
    <property type="evidence" value="ECO:0007669"/>
    <property type="project" value="TreeGrafter"/>
</dbReference>
<evidence type="ECO:0000313" key="13">
    <source>
        <dbReference type="Proteomes" id="UP000807504"/>
    </source>
</evidence>
<dbReference type="InterPro" id="IPR002791">
    <property type="entry name" value="ARMT1-like_metal-bd"/>
</dbReference>
<dbReference type="EC" id="2.1.1.-" evidence="10"/>
<dbReference type="FunFam" id="3.40.50.10880:FF:000005">
    <property type="entry name" value="DUF89-domain-containing protein"/>
    <property type="match status" value="1"/>
</dbReference>
<organism evidence="12 13">
    <name type="scientific">Argiope bruennichi</name>
    <name type="common">Wasp spider</name>
    <name type="synonym">Aranea bruennichi</name>
    <dbReference type="NCBI Taxonomy" id="94029"/>
    <lineage>
        <taxon>Eukaryota</taxon>
        <taxon>Metazoa</taxon>
        <taxon>Ecdysozoa</taxon>
        <taxon>Arthropoda</taxon>
        <taxon>Chelicerata</taxon>
        <taxon>Arachnida</taxon>
        <taxon>Araneae</taxon>
        <taxon>Araneomorphae</taxon>
        <taxon>Entelegynae</taxon>
        <taxon>Araneoidea</taxon>
        <taxon>Araneidae</taxon>
        <taxon>Argiope</taxon>
    </lineage>
</organism>
<evidence type="ECO:0000256" key="8">
    <source>
        <dbReference type="ARBA" id="ARBA00045980"/>
    </source>
</evidence>
<comment type="catalytic activity">
    <reaction evidence="1 10">
        <text>L-glutamyl-[protein] + S-adenosyl-L-methionine = [protein]-L-glutamate 5-O-methyl ester + S-adenosyl-L-homocysteine</text>
        <dbReference type="Rhea" id="RHEA:24452"/>
        <dbReference type="Rhea" id="RHEA-COMP:10208"/>
        <dbReference type="Rhea" id="RHEA-COMP:10311"/>
        <dbReference type="ChEBI" id="CHEBI:29973"/>
        <dbReference type="ChEBI" id="CHEBI:57856"/>
        <dbReference type="ChEBI" id="CHEBI:59789"/>
        <dbReference type="ChEBI" id="CHEBI:82795"/>
    </reaction>
</comment>
<reference evidence="12" key="1">
    <citation type="journal article" date="2020" name="bioRxiv">
        <title>Chromosome-level reference genome of the European wasp spider Argiope bruennichi: a resource for studies on range expansion and evolutionary adaptation.</title>
        <authorList>
            <person name="Sheffer M.M."/>
            <person name="Hoppe A."/>
            <person name="Krehenwinkel H."/>
            <person name="Uhl G."/>
            <person name="Kuss A.W."/>
            <person name="Jensen L."/>
            <person name="Jensen C."/>
            <person name="Gillespie R.G."/>
            <person name="Hoff K.J."/>
            <person name="Prost S."/>
        </authorList>
    </citation>
    <scope>NUCLEOTIDE SEQUENCE</scope>
</reference>
<dbReference type="Gene3D" id="3.40.50.10880">
    <property type="entry name" value="Uncharacterised protein PF01937, DUF89, domain 3"/>
    <property type="match status" value="1"/>
</dbReference>
<dbReference type="GO" id="GO:0005634">
    <property type="term" value="C:nucleus"/>
    <property type="evidence" value="ECO:0007669"/>
    <property type="project" value="TreeGrafter"/>
</dbReference>
<dbReference type="EMBL" id="JABXBU010002230">
    <property type="protein sequence ID" value="KAF8766860.1"/>
    <property type="molecule type" value="Genomic_DNA"/>
</dbReference>
<dbReference type="PANTHER" id="PTHR12260:SF6">
    <property type="entry name" value="DAMAGE-CONTROL PHOSPHATASE ARMT1"/>
    <property type="match status" value="1"/>
</dbReference>
<evidence type="ECO:0000256" key="7">
    <source>
        <dbReference type="ARBA" id="ARBA00023211"/>
    </source>
</evidence>
<dbReference type="GO" id="GO:0051998">
    <property type="term" value="F:protein carboxyl O-methyltransferase activity"/>
    <property type="evidence" value="ECO:0007669"/>
    <property type="project" value="UniProtKB-UniRule"/>
</dbReference>
<gene>
    <name evidence="12" type="ORF">HNY73_019883</name>
</gene>
<keyword evidence="7 10" id="KW-0464">Manganese</keyword>
<reference evidence="12" key="2">
    <citation type="submission" date="2020-06" db="EMBL/GenBank/DDBJ databases">
        <authorList>
            <person name="Sheffer M."/>
        </authorList>
    </citation>
    <scope>NUCLEOTIDE SEQUENCE</scope>
</reference>
<dbReference type="GO" id="GO:0016462">
    <property type="term" value="F:pyrophosphatase activity"/>
    <property type="evidence" value="ECO:0007669"/>
    <property type="project" value="UniProtKB-ARBA"/>
</dbReference>
<evidence type="ECO:0000256" key="4">
    <source>
        <dbReference type="ARBA" id="ARBA00022596"/>
    </source>
</evidence>
<accession>A0A8T0E696</accession>
<evidence type="ECO:0000256" key="3">
    <source>
        <dbReference type="ARBA" id="ARBA00009519"/>
    </source>
</evidence>
<dbReference type="GO" id="GO:0030643">
    <property type="term" value="P:intracellular phosphate ion homeostasis"/>
    <property type="evidence" value="ECO:0007669"/>
    <property type="project" value="UniProtKB-ARBA"/>
</dbReference>
<dbReference type="OMA" id="IFARQKM"/>
<keyword evidence="10" id="KW-0808">Transferase</keyword>
<comment type="catalytic activity">
    <reaction evidence="9 10">
        <text>beta-D-fructose 6-phosphate = dihydroxyacetone + D-glyceraldehyde 3-phosphate</text>
        <dbReference type="Rhea" id="RHEA:28002"/>
        <dbReference type="ChEBI" id="CHEBI:16016"/>
        <dbReference type="ChEBI" id="CHEBI:57634"/>
        <dbReference type="ChEBI" id="CHEBI:59776"/>
    </reaction>
</comment>
<evidence type="ECO:0000256" key="6">
    <source>
        <dbReference type="ARBA" id="ARBA00022801"/>
    </source>
</evidence>
<proteinExistence type="inferred from homology"/>
<comment type="function">
    <text evidence="8 10">Metal-dependent phosphatase that shows phosphatase activity against several substrates, including fructose-1-phosphate and fructose-6-phosphate. Its preference for fructose-1-phosphate, a strong glycating agent that causes DNA damage rather than a canonical yeast metabolite, suggests a damage-control function in hexose phosphate metabolism. Has also been shown to have O-methyltransferase activity that methylates glutamate residues of target proteins to form gamma-glutamyl methyl ester residues. Possibly methylates PCNA, suggesting it is involved in the DNA damage response.</text>
</comment>
<dbReference type="InterPro" id="IPR036075">
    <property type="entry name" value="ARMT-1-like_metal-bd_sf"/>
</dbReference>
<dbReference type="Pfam" id="PF01937">
    <property type="entry name" value="ARMT1-like_dom"/>
    <property type="match status" value="1"/>
</dbReference>
<dbReference type="SUPFAM" id="SSF111321">
    <property type="entry name" value="AF1104-like"/>
    <property type="match status" value="1"/>
</dbReference>
<dbReference type="GO" id="GO:0046872">
    <property type="term" value="F:metal ion binding"/>
    <property type="evidence" value="ECO:0007669"/>
    <property type="project" value="UniProtKB-UniRule"/>
</dbReference>
<evidence type="ECO:0000259" key="11">
    <source>
        <dbReference type="Pfam" id="PF01937"/>
    </source>
</evidence>
<comment type="catalytic activity">
    <reaction evidence="2 10">
        <text>beta-D-fructose 1-phosphate + H2O = D-fructose + phosphate</text>
        <dbReference type="Rhea" id="RHEA:35603"/>
        <dbReference type="ChEBI" id="CHEBI:15377"/>
        <dbReference type="ChEBI" id="CHEBI:37721"/>
        <dbReference type="ChEBI" id="CHEBI:43474"/>
        <dbReference type="ChEBI" id="CHEBI:138881"/>
    </reaction>
</comment>
<evidence type="ECO:0000313" key="12">
    <source>
        <dbReference type="EMBL" id="KAF8766860.1"/>
    </source>
</evidence>
<dbReference type="EC" id="3.1.3.-" evidence="10"/>
<dbReference type="OrthoDB" id="541375at2759"/>
<keyword evidence="6 10" id="KW-0378">Hydrolase</keyword>
<protein>
    <recommendedName>
        <fullName evidence="10">Sugar phosphate phosphatase</fullName>
        <ecNumber evidence="10">2.1.1.-</ecNumber>
        <ecNumber evidence="10">3.1.3.-</ecNumber>
    </recommendedName>
</protein>
<comment type="cofactor">
    <cofactor evidence="10">
        <name>Mn(2+)</name>
        <dbReference type="ChEBI" id="CHEBI:29035"/>
    </cofactor>
    <cofactor evidence="10">
        <name>Ni(2+)</name>
        <dbReference type="ChEBI" id="CHEBI:49786"/>
    </cofactor>
</comment>
<comment type="caution">
    <text evidence="12">The sequence shown here is derived from an EMBL/GenBank/DDBJ whole genome shotgun (WGS) entry which is preliminary data.</text>
</comment>
<dbReference type="GO" id="GO:0032259">
    <property type="term" value="P:methylation"/>
    <property type="evidence" value="ECO:0007669"/>
    <property type="project" value="UniProtKB-KW"/>
</dbReference>
<sequence length="446" mass="51475">MSGQLFQNNLIPDHYSGKYKGSFAYLTIKDRLPIILVKVVDFLCQNKNSIVESYGETAKEEVKEVIGRLSALQNEMVTNKNIKPLVCDSPDVTVWNGYLKQHEDIYGFPPTWFESSWLYSECYFYRRIKQAFQLSTSLNEFDPFHKQKEDSFISAIDAASFLCSALNETIAELGNSNGKTNLFHFRRYLEVSLWSNKWDLSISSGKLNSENSSPLNHLEELRKNIIVDDTDILWQILQDSNNSSKDVLIDIVLDNAGFELFCDLCLLYFLQAAKLVKRIRLHVKMMPWFVSDTLEKDIYWLLEVLLKSNHENLVKFSEECMNKITAGKWEILNEPFWTYPHDFSEMESADPLLYKKLGESDLIIFKGDLNYRKLTGDRQWDETTSFEEALNGFLPSSLATLRTIKADVVVGLQSGTCDQLNKISQNWKFKGDYAVIQCYKKLSNLS</sequence>
<dbReference type="AlphaFoldDB" id="A0A8T0E696"/>
<keyword evidence="4" id="KW-0533">Nickel</keyword>